<feature type="compositionally biased region" description="Polar residues" evidence="3">
    <location>
        <begin position="525"/>
        <end position="548"/>
    </location>
</feature>
<dbReference type="SMART" id="SM00325">
    <property type="entry name" value="RhoGEF"/>
    <property type="match status" value="1"/>
</dbReference>
<dbReference type="Gene3D" id="1.20.900.10">
    <property type="entry name" value="Dbl homology (DH) domain"/>
    <property type="match status" value="1"/>
</dbReference>
<dbReference type="CDD" id="cd01221">
    <property type="entry name" value="PH_ephexin"/>
    <property type="match status" value="1"/>
</dbReference>
<evidence type="ECO:0008006" key="7">
    <source>
        <dbReference type="Google" id="ProtNLM"/>
    </source>
</evidence>
<feature type="compositionally biased region" description="Basic and acidic residues" evidence="3">
    <location>
        <begin position="491"/>
        <end position="501"/>
    </location>
</feature>
<evidence type="ECO:0000259" key="5">
    <source>
        <dbReference type="PROSITE" id="PS50010"/>
    </source>
</evidence>
<dbReference type="EMBL" id="GG666573">
    <property type="protein sequence ID" value="EEN53630.1"/>
    <property type="molecule type" value="Genomic_DNA"/>
</dbReference>
<reference evidence="6" key="1">
    <citation type="journal article" date="2008" name="Nature">
        <title>The amphioxus genome and the evolution of the chordate karyotype.</title>
        <authorList>
            <consortium name="US DOE Joint Genome Institute (JGI-PGF)"/>
            <person name="Putnam N.H."/>
            <person name="Butts T."/>
            <person name="Ferrier D.E.K."/>
            <person name="Furlong R.F."/>
            <person name="Hellsten U."/>
            <person name="Kawashima T."/>
            <person name="Robinson-Rechavi M."/>
            <person name="Shoguchi E."/>
            <person name="Terry A."/>
            <person name="Yu J.-K."/>
            <person name="Benito-Gutierrez E.L."/>
            <person name="Dubchak I."/>
            <person name="Garcia-Fernandez J."/>
            <person name="Gibson-Brown J.J."/>
            <person name="Grigoriev I.V."/>
            <person name="Horton A.C."/>
            <person name="de Jong P.J."/>
            <person name="Jurka J."/>
            <person name="Kapitonov V.V."/>
            <person name="Kohara Y."/>
            <person name="Kuroki Y."/>
            <person name="Lindquist E."/>
            <person name="Lucas S."/>
            <person name="Osoegawa K."/>
            <person name="Pennacchio L.A."/>
            <person name="Salamov A.A."/>
            <person name="Satou Y."/>
            <person name="Sauka-Spengler T."/>
            <person name="Schmutz J."/>
            <person name="Shin-I T."/>
            <person name="Toyoda A."/>
            <person name="Bronner-Fraser M."/>
            <person name="Fujiyama A."/>
            <person name="Holland L.Z."/>
            <person name="Holland P.W.H."/>
            <person name="Satoh N."/>
            <person name="Rokhsar D.S."/>
        </authorList>
    </citation>
    <scope>NUCLEOTIDE SEQUENCE [LARGE SCALE GENOMIC DNA]</scope>
    <source>
        <strain evidence="6">S238N-H82</strain>
        <tissue evidence="6">Testes</tissue>
    </source>
</reference>
<protein>
    <recommendedName>
        <fullName evidence="7">SH3 domain-containing protein</fullName>
    </recommendedName>
</protein>
<gene>
    <name evidence="6" type="ORF">BRAFLDRAFT_82282</name>
</gene>
<dbReference type="Pfam" id="PF00621">
    <property type="entry name" value="RhoGEF"/>
    <property type="match status" value="1"/>
</dbReference>
<dbReference type="InterPro" id="IPR036028">
    <property type="entry name" value="SH3-like_dom_sf"/>
</dbReference>
<dbReference type="SUPFAM" id="SSF47769">
    <property type="entry name" value="SAM/Pointed domain"/>
    <property type="match status" value="1"/>
</dbReference>
<dbReference type="SUPFAM" id="SSF50044">
    <property type="entry name" value="SH3-domain"/>
    <property type="match status" value="1"/>
</dbReference>
<accession>C3Z1L2</accession>
<keyword evidence="1 2" id="KW-0728">SH3 domain</keyword>
<dbReference type="eggNOG" id="KOG3523">
    <property type="taxonomic scope" value="Eukaryota"/>
</dbReference>
<name>C3Z1L2_BRAFL</name>
<feature type="compositionally biased region" description="Polar residues" evidence="3">
    <location>
        <begin position="472"/>
        <end position="483"/>
    </location>
</feature>
<feature type="domain" description="DH" evidence="5">
    <location>
        <begin position="821"/>
        <end position="1005"/>
    </location>
</feature>
<dbReference type="InterPro" id="IPR047270">
    <property type="entry name" value="PH_ephexin"/>
</dbReference>
<organism>
    <name type="scientific">Branchiostoma floridae</name>
    <name type="common">Florida lancelet</name>
    <name type="synonym">Amphioxus</name>
    <dbReference type="NCBI Taxonomy" id="7739"/>
    <lineage>
        <taxon>Eukaryota</taxon>
        <taxon>Metazoa</taxon>
        <taxon>Chordata</taxon>
        <taxon>Cephalochordata</taxon>
        <taxon>Leptocardii</taxon>
        <taxon>Amphioxiformes</taxon>
        <taxon>Branchiostomatidae</taxon>
        <taxon>Branchiostoma</taxon>
    </lineage>
</organism>
<evidence type="ECO:0000256" key="3">
    <source>
        <dbReference type="SAM" id="MobiDB-lite"/>
    </source>
</evidence>
<dbReference type="InterPro" id="IPR000219">
    <property type="entry name" value="DH_dom"/>
</dbReference>
<dbReference type="PANTHER" id="PTHR12845:SF5">
    <property type="entry name" value="EPHEXIN, ISOFORM D"/>
    <property type="match status" value="1"/>
</dbReference>
<dbReference type="InParanoid" id="C3Z1L2"/>
<feature type="compositionally biased region" description="Basic and acidic residues" evidence="3">
    <location>
        <begin position="459"/>
        <end position="471"/>
    </location>
</feature>
<feature type="compositionally biased region" description="Polar residues" evidence="3">
    <location>
        <begin position="423"/>
        <end position="432"/>
    </location>
</feature>
<proteinExistence type="predicted"/>
<evidence type="ECO:0000313" key="6">
    <source>
        <dbReference type="EMBL" id="EEN53630.1"/>
    </source>
</evidence>
<dbReference type="GO" id="GO:0005085">
    <property type="term" value="F:guanyl-nucleotide exchange factor activity"/>
    <property type="evidence" value="ECO:0007669"/>
    <property type="project" value="InterPro"/>
</dbReference>
<dbReference type="InterPro" id="IPR035899">
    <property type="entry name" value="DBL_dom_sf"/>
</dbReference>
<dbReference type="Gene3D" id="2.30.30.40">
    <property type="entry name" value="SH3 Domains"/>
    <property type="match status" value="1"/>
</dbReference>
<feature type="compositionally biased region" description="Basic and acidic residues" evidence="3">
    <location>
        <begin position="379"/>
        <end position="397"/>
    </location>
</feature>
<feature type="domain" description="SH3" evidence="4">
    <location>
        <begin position="1155"/>
        <end position="1219"/>
    </location>
</feature>
<evidence type="ECO:0000259" key="4">
    <source>
        <dbReference type="PROSITE" id="PS50002"/>
    </source>
</evidence>
<feature type="compositionally biased region" description="Polar residues" evidence="3">
    <location>
        <begin position="574"/>
        <end position="612"/>
    </location>
</feature>
<dbReference type="InterPro" id="IPR047271">
    <property type="entry name" value="Ephexin-like"/>
</dbReference>
<feature type="region of interest" description="Disordered" evidence="3">
    <location>
        <begin position="67"/>
        <end position="615"/>
    </location>
</feature>
<evidence type="ECO:0000256" key="1">
    <source>
        <dbReference type="ARBA" id="ARBA00022443"/>
    </source>
</evidence>
<dbReference type="PROSITE" id="PS50002">
    <property type="entry name" value="SH3"/>
    <property type="match status" value="1"/>
</dbReference>
<dbReference type="InterPro" id="IPR013761">
    <property type="entry name" value="SAM/pointed_sf"/>
</dbReference>
<feature type="compositionally biased region" description="Low complexity" evidence="3">
    <location>
        <begin position="180"/>
        <end position="193"/>
    </location>
</feature>
<dbReference type="PANTHER" id="PTHR12845">
    <property type="entry name" value="GUANINE NUCLEOTIDE EXCHANGE FACTOR"/>
    <property type="match status" value="1"/>
</dbReference>
<dbReference type="SUPFAM" id="SSF48065">
    <property type="entry name" value="DBL homology domain (DH-domain)"/>
    <property type="match status" value="1"/>
</dbReference>
<dbReference type="AlphaFoldDB" id="C3Z1L2"/>
<feature type="compositionally biased region" description="Polar residues" evidence="3">
    <location>
        <begin position="126"/>
        <end position="136"/>
    </location>
</feature>
<sequence length="1225" mass="136617">MALSSFDLATFAQENELTEQTVAKLEAQEFNSAKSLSNMTPGDIEELQLSKGQQRALEGGIKSLRAAQAGKTAPQVNDVKSVEKSPTCVVQPIIRDREGGRPKTRPLQRGSKSFDIPSEPTKHGSRNSSLNVTLTEYKQLEEFVDRKSPECKGGAPLDTKEEETKTSPQRNKSVVGLIEKFQSPSSSPKVQPKAQEKTASKPQQGDKQIRRKSLTLTKPNMAPPPPPQSKDTAEYSTVKGAVTTSPTSTKNEDSTRKTKAGKALTPLTLSHELESIPSPADYDDVANWEPFSDNKKGPPVFPSAAPGHQPTRENNNDQSLQRPAFLFPQSTQETAEQEEKTSVLEKAKMMERHLSPDKPSSAPVTPECPRRQTGSDSSEGSKDRARQRERRHSEVHTGTKKKKAPAPPVPVKKRSSVLDMITAFQQNAASDQHVSHTDKPSSPRKSPGCDHGPSSPKLQSKDEHDGLEKRSASVSAMASQIQTKLFPESRNVTEDTPRQEPTHSGPKQVPTPGGVLAQAKKLQKMMSSPNLLQTATNSAGSAGHQSDGQKQRHHSGSTDGSGGSVSALAMEIQKQLSSPRQENPTPTEPTDSARSPTSNRPTLQRQVSNTYETIPGEGISNDVYMPLFQTEGEKPKHDYHVVDYSHLEDESTEDKGTPDNMYLAVFDDRTFQVPFTKPRPPSDSSPMGFRPIVIQSRDGDTRDGPNPETVRYWSRDDVKKWIKFFSKKINGEALMSLTMLRLERDFDVDNLQDKHVILDKIEGLRRFHAVQKLPDQADEDLLNNVPMYQNYDLLLQQQVGAGRTDRIVTISRAQAPAMWRQLSMAKYEILSSQSSYMRSLQILADHFEDDEVLMSILGPHFHRRLFPYVKSILKITISVFTEMKKSLHDDVMMTNFCKILWESCSRYFHDYEKYCRSMRYQEILLEKLCLTDQLFKERLGKLEREPCCRGNNLNSFLVMPMQHVTRLPLLLEAVLKHAKSGSDDEKWATEALKASKVAVKRCNEAARSMKDSMELQGRLTFNKTKGAEVASPERWLEKTGNVTEVREGKTKTSVQLIVCNDLVLLAQKEQKKLEVLDYAARGLVEVQPVGAAVCRAFGKDKQLYQVTFRANHEGKTAERVLYPDSKEDTKLLESLMDVPADQLHGEGQANLPGVHGDKFAVVIYECDNQLPDENMSFQKDDVLKVEGTTDGTGVWLQVSRVRDGRIGILPQRVLQPCARGTPGNR</sequence>
<dbReference type="PROSITE" id="PS50010">
    <property type="entry name" value="DH_2"/>
    <property type="match status" value="1"/>
</dbReference>
<feature type="compositionally biased region" description="Basic and acidic residues" evidence="3">
    <location>
        <begin position="337"/>
        <end position="356"/>
    </location>
</feature>
<feature type="compositionally biased region" description="Basic and acidic residues" evidence="3">
    <location>
        <begin position="138"/>
        <end position="150"/>
    </location>
</feature>
<dbReference type="Gene3D" id="1.10.150.50">
    <property type="entry name" value="Transcription Factor, Ets-1"/>
    <property type="match status" value="1"/>
</dbReference>
<evidence type="ECO:0000256" key="2">
    <source>
        <dbReference type="PROSITE-ProRule" id="PRU00192"/>
    </source>
</evidence>
<dbReference type="InterPro" id="IPR001452">
    <property type="entry name" value="SH3_domain"/>
</dbReference>